<dbReference type="CDD" id="cd00121">
    <property type="entry name" value="MATH"/>
    <property type="match status" value="1"/>
</dbReference>
<accession>A0A835FMK7</accession>
<dbReference type="Gene3D" id="3.30.710.10">
    <property type="entry name" value="Potassium Channel Kv1.1, Chain A"/>
    <property type="match status" value="1"/>
</dbReference>
<comment type="pathway">
    <text evidence="1">Protein modification; protein ubiquitination.</text>
</comment>
<comment type="caution">
    <text evidence="2">The sequence shown here is derived from an EMBL/GenBank/DDBJ whole genome shotgun (WGS) entry which is preliminary data.</text>
</comment>
<dbReference type="OrthoDB" id="6359816at2759"/>
<evidence type="ECO:0000256" key="1">
    <source>
        <dbReference type="ARBA" id="ARBA00004906"/>
    </source>
</evidence>
<gene>
    <name evidence="2" type="ORF">HU200_007957</name>
</gene>
<dbReference type="Proteomes" id="UP000636709">
    <property type="component" value="Unassembled WGS sequence"/>
</dbReference>
<name>A0A835FMK7_9POAL</name>
<evidence type="ECO:0000313" key="3">
    <source>
        <dbReference type="Proteomes" id="UP000636709"/>
    </source>
</evidence>
<dbReference type="Gene3D" id="2.60.210.10">
    <property type="entry name" value="Apoptosis, Tumor Necrosis Factor Receptor Associated Protein 2, Chain A"/>
    <property type="match status" value="1"/>
</dbReference>
<evidence type="ECO:0000313" key="2">
    <source>
        <dbReference type="EMBL" id="KAF8765983.1"/>
    </source>
</evidence>
<reference evidence="2" key="1">
    <citation type="submission" date="2020-07" db="EMBL/GenBank/DDBJ databases">
        <title>Genome sequence and genetic diversity analysis of an under-domesticated orphan crop, white fonio (Digitaria exilis).</title>
        <authorList>
            <person name="Bennetzen J.L."/>
            <person name="Chen S."/>
            <person name="Ma X."/>
            <person name="Wang X."/>
            <person name="Yssel A.E.J."/>
            <person name="Chaluvadi S.R."/>
            <person name="Johnson M."/>
            <person name="Gangashetty P."/>
            <person name="Hamidou F."/>
            <person name="Sanogo M.D."/>
            <person name="Zwaenepoel A."/>
            <person name="Wallace J."/>
            <person name="Van De Peer Y."/>
            <person name="Van Deynze A."/>
        </authorList>
    </citation>
    <scope>NUCLEOTIDE SEQUENCE</scope>
    <source>
        <tissue evidence="2">Leaves</tissue>
    </source>
</reference>
<sequence length="168" mass="18424">MVGSSAAHTMSTISIEELHGSHVLTIKGYTKTKGLAAGGHRWYNAGYVSLYLELVGTNNNVKARLDFTLLDTKGKPVPSYCYNTSSIKTFSFKGYLLKRSLLFGPARPDAEVCVWAMIYFVYTDSVPEVVEEAKTKTTTMAQGLVAAADRYGLERLKLMWRGQAVGVG</sequence>
<dbReference type="EMBL" id="JACEFO010000523">
    <property type="protein sequence ID" value="KAF8765983.1"/>
    <property type="molecule type" value="Genomic_DNA"/>
</dbReference>
<dbReference type="InterPro" id="IPR002083">
    <property type="entry name" value="MATH/TRAF_dom"/>
</dbReference>
<dbReference type="PANTHER" id="PTHR26379:SF180">
    <property type="entry name" value="TRAF TRANSCRIPTION FACTOR"/>
    <property type="match status" value="1"/>
</dbReference>
<keyword evidence="3" id="KW-1185">Reference proteome</keyword>
<dbReference type="AlphaFoldDB" id="A0A835FMK7"/>
<dbReference type="GO" id="GO:0016567">
    <property type="term" value="P:protein ubiquitination"/>
    <property type="evidence" value="ECO:0007669"/>
    <property type="project" value="InterPro"/>
</dbReference>
<dbReference type="SUPFAM" id="SSF49599">
    <property type="entry name" value="TRAF domain-like"/>
    <property type="match status" value="1"/>
</dbReference>
<dbReference type="PANTHER" id="PTHR26379">
    <property type="entry name" value="BTB/POZ AND MATH DOMAIN-CONTAINING PROTEIN 1"/>
    <property type="match status" value="1"/>
</dbReference>
<organism evidence="2 3">
    <name type="scientific">Digitaria exilis</name>
    <dbReference type="NCBI Taxonomy" id="1010633"/>
    <lineage>
        <taxon>Eukaryota</taxon>
        <taxon>Viridiplantae</taxon>
        <taxon>Streptophyta</taxon>
        <taxon>Embryophyta</taxon>
        <taxon>Tracheophyta</taxon>
        <taxon>Spermatophyta</taxon>
        <taxon>Magnoliopsida</taxon>
        <taxon>Liliopsida</taxon>
        <taxon>Poales</taxon>
        <taxon>Poaceae</taxon>
        <taxon>PACMAD clade</taxon>
        <taxon>Panicoideae</taxon>
        <taxon>Panicodae</taxon>
        <taxon>Paniceae</taxon>
        <taxon>Anthephorinae</taxon>
        <taxon>Digitaria</taxon>
    </lineage>
</organism>
<proteinExistence type="predicted"/>
<protein>
    <submittedName>
        <fullName evidence="2">Uncharacterized protein</fullName>
    </submittedName>
</protein>
<dbReference type="InterPro" id="IPR008974">
    <property type="entry name" value="TRAF-like"/>
</dbReference>
<dbReference type="InterPro" id="IPR011333">
    <property type="entry name" value="SKP1/BTB/POZ_sf"/>
</dbReference>
<dbReference type="InterPro" id="IPR045005">
    <property type="entry name" value="BPM1-6"/>
</dbReference>